<dbReference type="PROSITE" id="PS51724">
    <property type="entry name" value="SPOR"/>
    <property type="match status" value="1"/>
</dbReference>
<dbReference type="AlphaFoldDB" id="A0AAV4LCS6"/>
<comment type="caution">
    <text evidence="3">The sequence shown here is derived from an EMBL/GenBank/DDBJ whole genome shotgun (WGS) entry which is preliminary data.</text>
</comment>
<dbReference type="SUPFAM" id="SSF110997">
    <property type="entry name" value="Sporulation related repeat"/>
    <property type="match status" value="1"/>
</dbReference>
<dbReference type="RefSeq" id="WP_282198454.1">
    <property type="nucleotide sequence ID" value="NZ_BOQE01000001.1"/>
</dbReference>
<organism evidence="3 4">
    <name type="scientific">Collibacillus ludicampi</name>
    <dbReference type="NCBI Taxonomy" id="2771369"/>
    <lineage>
        <taxon>Bacteria</taxon>
        <taxon>Bacillati</taxon>
        <taxon>Bacillota</taxon>
        <taxon>Bacilli</taxon>
        <taxon>Bacillales</taxon>
        <taxon>Alicyclobacillaceae</taxon>
        <taxon>Collibacillus</taxon>
    </lineage>
</organism>
<dbReference type="Gene3D" id="3.90.70.10">
    <property type="entry name" value="Cysteine proteinases"/>
    <property type="match status" value="1"/>
</dbReference>
<dbReference type="GO" id="GO:0006508">
    <property type="term" value="P:proteolysis"/>
    <property type="evidence" value="ECO:0007669"/>
    <property type="project" value="InterPro"/>
</dbReference>
<dbReference type="SUPFAM" id="SSF54001">
    <property type="entry name" value="Cysteine proteinases"/>
    <property type="match status" value="1"/>
</dbReference>
<feature type="domain" description="SPOR" evidence="2">
    <location>
        <begin position="290"/>
        <end position="328"/>
    </location>
</feature>
<dbReference type="Pfam" id="PF05036">
    <property type="entry name" value="SPOR"/>
    <property type="match status" value="1"/>
</dbReference>
<evidence type="ECO:0000259" key="2">
    <source>
        <dbReference type="PROSITE" id="PS51724"/>
    </source>
</evidence>
<sequence length="328" mass="37230">MDYKLSNVRPSKPDYRDYSYGRMFNVKAAVDTLPKSAMLPTVPTQFFEDQGRFGTCVGNATAYDMDFRANFQQTFSRLFIYVMCKQLDGNTDEGTDPRTAMQVLQKYGACLESTMPYSLLTDIHNLPKPTQAMLDEAAKYKIGSYARIQTLDEIKHAIANGYPVNFASWVCSNFIHPEQNKFIPKPEGTILGGHDYNIVGYDDNLEYTYSNGEHYKGFVRILNQWGTSWADGGYAWIPYDVITGYVAQDLKAPFMMEAWVITDYALQPTPQPQPRPQPTPQPQPKPQPQPAPQKLYRVQVGAFKDPKNAQALLDELKAKGFNGYIKYE</sequence>
<keyword evidence="4" id="KW-1185">Reference proteome</keyword>
<dbReference type="Pfam" id="PF00112">
    <property type="entry name" value="Peptidase_C1"/>
    <property type="match status" value="1"/>
</dbReference>
<feature type="region of interest" description="Disordered" evidence="1">
    <location>
        <begin position="267"/>
        <end position="294"/>
    </location>
</feature>
<dbReference type="InterPro" id="IPR038765">
    <property type="entry name" value="Papain-like_cys_pep_sf"/>
</dbReference>
<evidence type="ECO:0000313" key="4">
    <source>
        <dbReference type="Proteomes" id="UP001057291"/>
    </source>
</evidence>
<dbReference type="Proteomes" id="UP001057291">
    <property type="component" value="Unassembled WGS sequence"/>
</dbReference>
<dbReference type="InterPro" id="IPR036680">
    <property type="entry name" value="SPOR-like_sf"/>
</dbReference>
<dbReference type="GO" id="GO:0008234">
    <property type="term" value="F:cysteine-type peptidase activity"/>
    <property type="evidence" value="ECO:0007669"/>
    <property type="project" value="InterPro"/>
</dbReference>
<evidence type="ECO:0000256" key="1">
    <source>
        <dbReference type="SAM" id="MobiDB-lite"/>
    </source>
</evidence>
<dbReference type="InterPro" id="IPR007730">
    <property type="entry name" value="SPOR-like_dom"/>
</dbReference>
<dbReference type="GO" id="GO:0042834">
    <property type="term" value="F:peptidoglycan binding"/>
    <property type="evidence" value="ECO:0007669"/>
    <property type="project" value="InterPro"/>
</dbReference>
<proteinExistence type="predicted"/>
<dbReference type="InterPro" id="IPR000668">
    <property type="entry name" value="Peptidase_C1A_C"/>
</dbReference>
<dbReference type="EMBL" id="BOQE01000001">
    <property type="protein sequence ID" value="GIM45237.1"/>
    <property type="molecule type" value="Genomic_DNA"/>
</dbReference>
<dbReference type="CDD" id="cd02619">
    <property type="entry name" value="Peptidase_C1"/>
    <property type="match status" value="1"/>
</dbReference>
<accession>A0AAV4LCS6</accession>
<protein>
    <recommendedName>
        <fullName evidence="2">SPOR domain-containing protein</fullName>
    </recommendedName>
</protein>
<evidence type="ECO:0000313" key="3">
    <source>
        <dbReference type="EMBL" id="GIM45237.1"/>
    </source>
</evidence>
<gene>
    <name evidence="3" type="ORF">DNHGIG_07860</name>
</gene>
<feature type="compositionally biased region" description="Pro residues" evidence="1">
    <location>
        <begin position="269"/>
        <end position="291"/>
    </location>
</feature>
<reference evidence="3" key="1">
    <citation type="journal article" date="2023" name="Int. J. Syst. Evol. Microbiol.">
        <title>Collibacillus ludicampi gen. nov., sp. nov., a new soil bacterium of the family Alicyclobacillaceae.</title>
        <authorList>
            <person name="Jojima T."/>
            <person name="Ioku Y."/>
            <person name="Fukuta Y."/>
            <person name="Shirasaka N."/>
            <person name="Matsumura Y."/>
            <person name="Mori M."/>
        </authorList>
    </citation>
    <scope>NUCLEOTIDE SEQUENCE</scope>
    <source>
        <strain evidence="3">TP075</strain>
    </source>
</reference>
<dbReference type="Gene3D" id="3.30.70.1070">
    <property type="entry name" value="Sporulation related repeat"/>
    <property type="match status" value="1"/>
</dbReference>
<name>A0AAV4LCS6_9BACL</name>